<evidence type="ECO:0000256" key="1">
    <source>
        <dbReference type="SAM" id="MobiDB-lite"/>
    </source>
</evidence>
<accession>A0A3M2M6E2</accession>
<feature type="region of interest" description="Disordered" evidence="1">
    <location>
        <begin position="1"/>
        <end position="66"/>
    </location>
</feature>
<keyword evidence="3" id="KW-1185">Reference proteome</keyword>
<feature type="compositionally biased region" description="Polar residues" evidence="1">
    <location>
        <begin position="52"/>
        <end position="61"/>
    </location>
</feature>
<comment type="caution">
    <text evidence="2">The sequence shown here is derived from an EMBL/GenBank/DDBJ whole genome shotgun (WGS) entry which is preliminary data.</text>
</comment>
<dbReference type="AlphaFoldDB" id="A0A3M2M6E2"/>
<dbReference type="EMBL" id="RFFG01000018">
    <property type="protein sequence ID" value="RMI44550.1"/>
    <property type="molecule type" value="Genomic_DNA"/>
</dbReference>
<reference evidence="2 3" key="1">
    <citation type="submission" date="2018-10" db="EMBL/GenBank/DDBJ databases">
        <title>Isolation from soil.</title>
        <authorList>
            <person name="Hu J."/>
        </authorList>
    </citation>
    <scope>NUCLEOTIDE SEQUENCE [LARGE SCALE GENOMIC DNA]</scope>
    <source>
        <strain evidence="2 3">NEAU-Ht49</strain>
    </source>
</reference>
<name>A0A3M2M6E2_9ACTN</name>
<dbReference type="Proteomes" id="UP000282674">
    <property type="component" value="Unassembled WGS sequence"/>
</dbReference>
<proteinExistence type="predicted"/>
<sequence length="73" mass="7726">MLDGAGTCDTGQRDSDTDDVTVTRRNDFAGTRHRTAPAIAPLRERDSGAEFPQTSSPSPVSASGEGLFVRFLG</sequence>
<evidence type="ECO:0000313" key="3">
    <source>
        <dbReference type="Proteomes" id="UP000282674"/>
    </source>
</evidence>
<gene>
    <name evidence="2" type="ORF">EBO15_13035</name>
</gene>
<evidence type="ECO:0000313" key="2">
    <source>
        <dbReference type="EMBL" id="RMI44550.1"/>
    </source>
</evidence>
<feature type="compositionally biased region" description="Basic and acidic residues" evidence="1">
    <location>
        <begin position="11"/>
        <end position="27"/>
    </location>
</feature>
<organism evidence="2 3">
    <name type="scientific">Actinomadura harenae</name>
    <dbReference type="NCBI Taxonomy" id="2483351"/>
    <lineage>
        <taxon>Bacteria</taxon>
        <taxon>Bacillati</taxon>
        <taxon>Actinomycetota</taxon>
        <taxon>Actinomycetes</taxon>
        <taxon>Streptosporangiales</taxon>
        <taxon>Thermomonosporaceae</taxon>
        <taxon>Actinomadura</taxon>
    </lineage>
</organism>
<protein>
    <submittedName>
        <fullName evidence="2">Uncharacterized protein</fullName>
    </submittedName>
</protein>